<dbReference type="OrthoDB" id="5495443at2"/>
<organism evidence="2 3">
    <name type="scientific">Desulfacinum infernum DSM 9756</name>
    <dbReference type="NCBI Taxonomy" id="1121391"/>
    <lineage>
        <taxon>Bacteria</taxon>
        <taxon>Pseudomonadati</taxon>
        <taxon>Thermodesulfobacteriota</taxon>
        <taxon>Syntrophobacteria</taxon>
        <taxon>Syntrophobacterales</taxon>
        <taxon>Syntrophobacteraceae</taxon>
        <taxon>Desulfacinum</taxon>
    </lineage>
</organism>
<accession>A0A1M5GXX8</accession>
<dbReference type="AlphaFoldDB" id="A0A1M5GXX8"/>
<evidence type="ECO:0000256" key="1">
    <source>
        <dbReference type="SAM" id="MobiDB-lite"/>
    </source>
</evidence>
<protein>
    <submittedName>
        <fullName evidence="2">Uncharacterized protein</fullName>
    </submittedName>
</protein>
<evidence type="ECO:0000313" key="3">
    <source>
        <dbReference type="Proteomes" id="UP000184076"/>
    </source>
</evidence>
<dbReference type="STRING" id="1121391.SAMN02745206_03238"/>
<dbReference type="Proteomes" id="UP000184076">
    <property type="component" value="Unassembled WGS sequence"/>
</dbReference>
<dbReference type="EMBL" id="FQVB01000040">
    <property type="protein sequence ID" value="SHG08580.1"/>
    <property type="molecule type" value="Genomic_DNA"/>
</dbReference>
<keyword evidence="3" id="KW-1185">Reference proteome</keyword>
<evidence type="ECO:0000313" key="2">
    <source>
        <dbReference type="EMBL" id="SHG08580.1"/>
    </source>
</evidence>
<gene>
    <name evidence="2" type="ORF">SAMN02745206_03238</name>
</gene>
<sequence length="415" mass="46384">MAKKKKKDKDVLQLTENERREVELMIDRLRLQDPNGQSLDNCLKTLKQILGDRQRVAAALLDDLSRRDNDVCFRAFCELRPVVTDKKLAKVVRQAEYRLRQKGYPLPEETENVPDASAPVTLIRQEVRKEECHLVTPPLGAGLWQYSAYLPIKGEPDFLMVVLAVTAPFMGEMFHASFQSRKKYRELLRGSAGHLGAQPHPVPVAHMAQVFFKLERLGRLDTLKRDQILLARQALSPYGSGTGSLGSHVFWREKLPVDSGYDLEFLADVAVGEVSWVVQLFQDSEALKTAGMELETARRSVLVVPDHVKAAQEREIVAKAARAVFDARVKDILTAHYLETSLARHLTGDDEGAALFLALSEHMQSLKDPGESPVPVRLTAWALQVLHGVSTSLAEEPEDEAKEPEAEHGGLILPR</sequence>
<name>A0A1M5GXX8_9BACT</name>
<feature type="region of interest" description="Disordered" evidence="1">
    <location>
        <begin position="393"/>
        <end position="415"/>
    </location>
</feature>
<reference evidence="3" key="1">
    <citation type="submission" date="2016-11" db="EMBL/GenBank/DDBJ databases">
        <authorList>
            <person name="Varghese N."/>
            <person name="Submissions S."/>
        </authorList>
    </citation>
    <scope>NUCLEOTIDE SEQUENCE [LARGE SCALE GENOMIC DNA]</scope>
    <source>
        <strain evidence="3">DSM 9756</strain>
    </source>
</reference>
<proteinExistence type="predicted"/>
<dbReference type="RefSeq" id="WP_073041317.1">
    <property type="nucleotide sequence ID" value="NZ_FQVB01000040.1"/>
</dbReference>